<evidence type="ECO:0008006" key="11">
    <source>
        <dbReference type="Google" id="ProtNLM"/>
    </source>
</evidence>
<protein>
    <recommendedName>
        <fullName evidence="11">CHY-type domain-containing protein</fullName>
    </recommendedName>
</protein>
<feature type="region of interest" description="Disordered" evidence="6">
    <location>
        <begin position="63"/>
        <end position="118"/>
    </location>
</feature>
<dbReference type="GeneID" id="25415034"/>
<dbReference type="SMART" id="SM00356">
    <property type="entry name" value="ZnF_C3H1"/>
    <property type="match status" value="1"/>
</dbReference>
<evidence type="ECO:0000259" key="7">
    <source>
        <dbReference type="PROSITE" id="PS50103"/>
    </source>
</evidence>
<feature type="domain" description="CHY-type" evidence="8">
    <location>
        <begin position="659"/>
        <end position="726"/>
    </location>
</feature>
<dbReference type="PROSITE" id="PS51266">
    <property type="entry name" value="ZF_CHY"/>
    <property type="match status" value="1"/>
</dbReference>
<dbReference type="Proteomes" id="UP000027730">
    <property type="component" value="Unassembled WGS sequence"/>
</dbReference>
<dbReference type="STRING" id="1043004.A0A074XJ23"/>
<evidence type="ECO:0000256" key="1">
    <source>
        <dbReference type="ARBA" id="ARBA00022723"/>
    </source>
</evidence>
<feature type="region of interest" description="Disordered" evidence="6">
    <location>
        <begin position="1"/>
        <end position="42"/>
    </location>
</feature>
<dbReference type="SUPFAM" id="SSF161219">
    <property type="entry name" value="CHY zinc finger-like"/>
    <property type="match status" value="1"/>
</dbReference>
<keyword evidence="1 5" id="KW-0479">Metal-binding</keyword>
<gene>
    <name evidence="9" type="ORF">M436DRAFT_71974</name>
</gene>
<dbReference type="InterPro" id="IPR000571">
    <property type="entry name" value="Znf_CCCH"/>
</dbReference>
<evidence type="ECO:0000259" key="8">
    <source>
        <dbReference type="PROSITE" id="PS51266"/>
    </source>
</evidence>
<feature type="compositionally biased region" description="Low complexity" evidence="6">
    <location>
        <begin position="448"/>
        <end position="462"/>
    </location>
</feature>
<feature type="region of interest" description="Disordered" evidence="6">
    <location>
        <begin position="422"/>
        <end position="484"/>
    </location>
</feature>
<accession>A0A074XJ23</accession>
<dbReference type="GO" id="GO:0008270">
    <property type="term" value="F:zinc ion binding"/>
    <property type="evidence" value="ECO:0007669"/>
    <property type="project" value="UniProtKB-KW"/>
</dbReference>
<evidence type="ECO:0000313" key="9">
    <source>
        <dbReference type="EMBL" id="KEQ74556.1"/>
    </source>
</evidence>
<evidence type="ECO:0000256" key="2">
    <source>
        <dbReference type="ARBA" id="ARBA00022771"/>
    </source>
</evidence>
<feature type="compositionally biased region" description="Basic and acidic residues" evidence="6">
    <location>
        <begin position="741"/>
        <end position="752"/>
    </location>
</feature>
<sequence length="768" mass="85894">MPTEPPSAAAQGGQETDVVPATAPQSGVDSSKKPQASQEKQQVCRFFNSKRGCKAGTQCSFAHVRQSEPTTSEAKPRAPKQKVGRGDGRDAATPQRQYEPRVDQSKVVSRPVTKTEQEDPRVFQVGQLRRRFAPTEEQLRDATRFKFKLAPSDPDFPFDLPFLDCSLTVPLSYPQTKPALRITNSEMPRGFQLNVERGFDQIIVESPNATLLGVFNRLDRQLETLLSGEKADTVKIVRNTPRAETQVQPRPAAQAPKPQQTVTTRKVETAPSFTSEQKLQAEKKRQSDIRQLVARLGRLPGFVQSSDDISFTIPFQPTKKVPEALRNQKSIRLVVPQLYNLHLPRIEVVGNHDPAARMLEQSFQERVKSETSLNLLAHINFLTQNAHTMSATRGPVDVLHVQEKSQEAPKAEVVVPVLAQPSGTTADQDSDRPHIHVIPRPPEWNVNDGPDGWSSDDSYSYDSGDETEEEDGDQPEQPPANTSGLAERGIMLSFPNLELYGCELLELVSLSITVKCERCKDLLDVQRLRNNTKGDASGMRDEICKKCANTLAVGFRADLIHQNSVRAGYLDLDGCTVVDMLPSYFIPTCSECSTSYPAPGVVGVRGDSILAICRECHRKMSFRIPETKFLHVSTASIRASRAQTRRKVKENLGIVAGQELPRRGRCTHYAKSYRWFRFSCCSKVYPCDRCHDEAESHPNEHANRMICGYCSREQNYRPDDCHFCRSSLIARVGHGFWEGGKGTRDKTRMSRKDPRKYKRRPGTKVGGS</sequence>
<dbReference type="OrthoDB" id="10253329at2759"/>
<evidence type="ECO:0000256" key="3">
    <source>
        <dbReference type="ARBA" id="ARBA00022833"/>
    </source>
</evidence>
<dbReference type="InterPro" id="IPR037274">
    <property type="entry name" value="Znf_CHY_sf"/>
</dbReference>
<dbReference type="Pfam" id="PF05495">
    <property type="entry name" value="zf-CHY"/>
    <property type="match status" value="1"/>
</dbReference>
<dbReference type="PROSITE" id="PS50103">
    <property type="entry name" value="ZF_C3H1"/>
    <property type="match status" value="1"/>
</dbReference>
<dbReference type="InterPro" id="IPR008913">
    <property type="entry name" value="Znf_CHY"/>
</dbReference>
<reference evidence="9 10" key="1">
    <citation type="journal article" date="2014" name="BMC Genomics">
        <title>Genome sequencing of four Aureobasidium pullulans varieties: biotechnological potential, stress tolerance, and description of new species.</title>
        <authorList>
            <person name="Gostin Ar C."/>
            <person name="Ohm R.A."/>
            <person name="Kogej T."/>
            <person name="Sonjak S."/>
            <person name="Turk M."/>
            <person name="Zajc J."/>
            <person name="Zalar P."/>
            <person name="Grube M."/>
            <person name="Sun H."/>
            <person name="Han J."/>
            <person name="Sharma A."/>
            <person name="Chiniquy J."/>
            <person name="Ngan C.Y."/>
            <person name="Lipzen A."/>
            <person name="Barry K."/>
            <person name="Grigoriev I.V."/>
            <person name="Gunde-Cimerman N."/>
        </authorList>
    </citation>
    <scope>NUCLEOTIDE SEQUENCE [LARGE SCALE GENOMIC DNA]</scope>
    <source>
        <strain evidence="9 10">CBS 147.97</strain>
    </source>
</reference>
<keyword evidence="10" id="KW-1185">Reference proteome</keyword>
<name>A0A074XJ23_9PEZI</name>
<feature type="compositionally biased region" description="Basic residues" evidence="6">
    <location>
        <begin position="753"/>
        <end position="762"/>
    </location>
</feature>
<keyword evidence="3 5" id="KW-0862">Zinc</keyword>
<dbReference type="AlphaFoldDB" id="A0A074XJ23"/>
<evidence type="ECO:0000256" key="6">
    <source>
        <dbReference type="SAM" id="MobiDB-lite"/>
    </source>
</evidence>
<organism evidence="9 10">
    <name type="scientific">Aureobasidium namibiae CBS 147.97</name>
    <dbReference type="NCBI Taxonomy" id="1043004"/>
    <lineage>
        <taxon>Eukaryota</taxon>
        <taxon>Fungi</taxon>
        <taxon>Dikarya</taxon>
        <taxon>Ascomycota</taxon>
        <taxon>Pezizomycotina</taxon>
        <taxon>Dothideomycetes</taxon>
        <taxon>Dothideomycetidae</taxon>
        <taxon>Dothideales</taxon>
        <taxon>Saccotheciaceae</taxon>
        <taxon>Aureobasidium</taxon>
    </lineage>
</organism>
<feature type="region of interest" description="Disordered" evidence="6">
    <location>
        <begin position="242"/>
        <end position="276"/>
    </location>
</feature>
<feature type="zinc finger region" description="C3H1-type" evidence="5">
    <location>
        <begin position="38"/>
        <end position="66"/>
    </location>
</feature>
<evidence type="ECO:0000256" key="5">
    <source>
        <dbReference type="PROSITE-ProRule" id="PRU00723"/>
    </source>
</evidence>
<feature type="region of interest" description="Disordered" evidence="6">
    <location>
        <begin position="740"/>
        <end position="768"/>
    </location>
</feature>
<feature type="compositionally biased region" description="Low complexity" evidence="6">
    <location>
        <begin position="245"/>
        <end position="264"/>
    </location>
</feature>
<dbReference type="EMBL" id="KL584707">
    <property type="protein sequence ID" value="KEQ74556.1"/>
    <property type="molecule type" value="Genomic_DNA"/>
</dbReference>
<feature type="compositionally biased region" description="Polar residues" evidence="6">
    <location>
        <begin position="23"/>
        <end position="41"/>
    </location>
</feature>
<dbReference type="RefSeq" id="XP_013428738.1">
    <property type="nucleotide sequence ID" value="XM_013573284.1"/>
</dbReference>
<evidence type="ECO:0000313" key="10">
    <source>
        <dbReference type="Proteomes" id="UP000027730"/>
    </source>
</evidence>
<keyword evidence="2 4" id="KW-0863">Zinc-finger</keyword>
<evidence type="ECO:0000256" key="4">
    <source>
        <dbReference type="PROSITE-ProRule" id="PRU00601"/>
    </source>
</evidence>
<dbReference type="Gene3D" id="4.10.1000.10">
    <property type="entry name" value="Zinc finger, CCCH-type"/>
    <property type="match status" value="1"/>
</dbReference>
<feature type="domain" description="C3H1-type" evidence="7">
    <location>
        <begin position="38"/>
        <end position="66"/>
    </location>
</feature>
<feature type="compositionally biased region" description="Acidic residues" evidence="6">
    <location>
        <begin position="463"/>
        <end position="474"/>
    </location>
</feature>
<proteinExistence type="predicted"/>
<dbReference type="HOGENOM" id="CLU_012592_0_0_1"/>